<dbReference type="InterPro" id="IPR018754">
    <property type="entry name" value="RovC-like_DNA-bd"/>
</dbReference>
<dbReference type="Proteomes" id="UP000532936">
    <property type="component" value="Unassembled WGS sequence"/>
</dbReference>
<comment type="caution">
    <text evidence="3">The sequence shown here is derived from an EMBL/GenBank/DDBJ whole genome shotgun (WGS) entry which is preliminary data.</text>
</comment>
<dbReference type="AlphaFoldDB" id="A0A7W6A5X3"/>
<evidence type="ECO:0000313" key="4">
    <source>
        <dbReference type="Proteomes" id="UP000532936"/>
    </source>
</evidence>
<gene>
    <name evidence="3" type="ORF">GGR11_000752</name>
</gene>
<name>A0A7W6A5X3_9CAUL</name>
<protein>
    <recommendedName>
        <fullName evidence="2">T6SS Transcription factor RovC-like DNA binding domain-containing protein</fullName>
    </recommendedName>
</protein>
<evidence type="ECO:0000259" key="2">
    <source>
        <dbReference type="Pfam" id="PF10074"/>
    </source>
</evidence>
<sequence length="109" mass="12693">MTLAQEGGRFMRVKPELDPDVDDDAPTGPDITLYDEAHFITYMRLLDAEADGADWTEAARIVLHRDPGIEEARTRRCWESHLARAQWMTKHGYRRLLEQSVEEVRRPRS</sequence>
<dbReference type="Pfam" id="PF10074">
    <property type="entry name" value="RovC_DNA-bd"/>
    <property type="match status" value="1"/>
</dbReference>
<dbReference type="EMBL" id="JACIDA010000001">
    <property type="protein sequence ID" value="MBB3871238.1"/>
    <property type="molecule type" value="Genomic_DNA"/>
</dbReference>
<organism evidence="3 4">
    <name type="scientific">Brevundimonas mediterranea</name>
    <dbReference type="NCBI Taxonomy" id="74329"/>
    <lineage>
        <taxon>Bacteria</taxon>
        <taxon>Pseudomonadati</taxon>
        <taxon>Pseudomonadota</taxon>
        <taxon>Alphaproteobacteria</taxon>
        <taxon>Caulobacterales</taxon>
        <taxon>Caulobacteraceae</taxon>
        <taxon>Brevundimonas</taxon>
    </lineage>
</organism>
<reference evidence="3 4" key="1">
    <citation type="submission" date="2020-08" db="EMBL/GenBank/DDBJ databases">
        <title>Genomic Encyclopedia of Type Strains, Phase IV (KMG-IV): sequencing the most valuable type-strain genomes for metagenomic binning, comparative biology and taxonomic classification.</title>
        <authorList>
            <person name="Goeker M."/>
        </authorList>
    </citation>
    <scope>NUCLEOTIDE SEQUENCE [LARGE SCALE GENOMIC DNA]</scope>
    <source>
        <strain evidence="3 4">DSM 14878</strain>
    </source>
</reference>
<evidence type="ECO:0000313" key="3">
    <source>
        <dbReference type="EMBL" id="MBB3871238.1"/>
    </source>
</evidence>
<evidence type="ECO:0000256" key="1">
    <source>
        <dbReference type="SAM" id="MobiDB-lite"/>
    </source>
</evidence>
<proteinExistence type="predicted"/>
<feature type="domain" description="T6SS Transcription factor RovC-like DNA binding" evidence="2">
    <location>
        <begin position="26"/>
        <end position="97"/>
    </location>
</feature>
<feature type="region of interest" description="Disordered" evidence="1">
    <location>
        <begin position="1"/>
        <end position="28"/>
    </location>
</feature>
<dbReference type="RefSeq" id="WP_425485661.1">
    <property type="nucleotide sequence ID" value="NZ_JACIDA010000001.1"/>
</dbReference>
<accession>A0A7W6A5X3</accession>